<dbReference type="AlphaFoldDB" id="A0AAW8RAX5"/>
<name>A0AAW8RAX5_CARDV</name>
<comment type="caution">
    <text evidence="1">The sequence shown here is derived from an EMBL/GenBank/DDBJ whole genome shotgun (WGS) entry which is preliminary data.</text>
</comment>
<proteinExistence type="predicted"/>
<dbReference type="Proteomes" id="UP001249945">
    <property type="component" value="Unassembled WGS sequence"/>
</dbReference>
<dbReference type="RefSeq" id="WP_311780745.1">
    <property type="nucleotide sequence ID" value="NZ_JALRMQ010000008.1"/>
</dbReference>
<evidence type="ECO:0000313" key="1">
    <source>
        <dbReference type="EMBL" id="MDT1974916.1"/>
    </source>
</evidence>
<gene>
    <name evidence="1" type="ORF">MX635_10975</name>
</gene>
<dbReference type="EMBL" id="JALRMR010000014">
    <property type="protein sequence ID" value="MDT1974916.1"/>
    <property type="molecule type" value="Genomic_DNA"/>
</dbReference>
<protein>
    <submittedName>
        <fullName evidence="1">XRE family transcriptional regulator</fullName>
    </submittedName>
</protein>
<accession>A0AAW8RAX5</accession>
<reference evidence="1" key="1">
    <citation type="submission" date="2022-04" db="EMBL/GenBank/DDBJ databases">
        <title>Draft genome sequences of lactic acid bacteria (LAB) strains involved in meat spoilage.</title>
        <authorList>
            <person name="Palevich N."/>
        </authorList>
    </citation>
    <scope>NUCLEOTIDE SEQUENCE</scope>
    <source>
        <strain evidence="1">9-14</strain>
    </source>
</reference>
<organism evidence="1 2">
    <name type="scientific">Carnobacterium divergens</name>
    <name type="common">Lactobacillus divergens</name>
    <dbReference type="NCBI Taxonomy" id="2748"/>
    <lineage>
        <taxon>Bacteria</taxon>
        <taxon>Bacillati</taxon>
        <taxon>Bacillota</taxon>
        <taxon>Bacilli</taxon>
        <taxon>Lactobacillales</taxon>
        <taxon>Carnobacteriaceae</taxon>
        <taxon>Carnobacterium</taxon>
    </lineage>
</organism>
<sequence>MEKGSKEYRNEYNRYVLLFLIDNYYISRIELSKAIGLASSYVREFSNGTRSFGTEALDRFEELVFNKYEPLLDENSFELEQVEKMILELNTSEEVELFRLKGSNALDID</sequence>
<evidence type="ECO:0000313" key="2">
    <source>
        <dbReference type="Proteomes" id="UP001249945"/>
    </source>
</evidence>